<keyword evidence="4" id="KW-0238">DNA-binding</keyword>
<evidence type="ECO:0000259" key="11">
    <source>
        <dbReference type="Pfam" id="PF20452"/>
    </source>
</evidence>
<dbReference type="EMBL" id="LEKV01003806">
    <property type="protein sequence ID" value="KVH98213.1"/>
    <property type="molecule type" value="Genomic_DNA"/>
</dbReference>
<protein>
    <recommendedName>
        <fullName evidence="14">Calmodulin binding protein-like protein</fullName>
    </recommendedName>
</protein>
<dbReference type="Pfam" id="PF20451">
    <property type="entry name" value="Calmod_bind_M"/>
    <property type="match status" value="2"/>
</dbReference>
<organism evidence="12 13">
    <name type="scientific">Cynara cardunculus var. scolymus</name>
    <name type="common">Globe artichoke</name>
    <name type="synonym">Cynara scolymus</name>
    <dbReference type="NCBI Taxonomy" id="59895"/>
    <lineage>
        <taxon>Eukaryota</taxon>
        <taxon>Viridiplantae</taxon>
        <taxon>Streptophyta</taxon>
        <taxon>Embryophyta</taxon>
        <taxon>Tracheophyta</taxon>
        <taxon>Spermatophyta</taxon>
        <taxon>Magnoliopsida</taxon>
        <taxon>eudicotyledons</taxon>
        <taxon>Gunneridae</taxon>
        <taxon>Pentapetalae</taxon>
        <taxon>asterids</taxon>
        <taxon>campanulids</taxon>
        <taxon>Asterales</taxon>
        <taxon>Asteraceae</taxon>
        <taxon>Carduoideae</taxon>
        <taxon>Cardueae</taxon>
        <taxon>Carduinae</taxon>
        <taxon>Cynara</taxon>
    </lineage>
</organism>
<comment type="caution">
    <text evidence="12">The sequence shown here is derived from an EMBL/GenBank/DDBJ whole genome shotgun (WGS) entry which is preliminary data.</text>
</comment>
<dbReference type="GO" id="GO:0003700">
    <property type="term" value="F:DNA-binding transcription factor activity"/>
    <property type="evidence" value="ECO:0007669"/>
    <property type="project" value="TreeGrafter"/>
</dbReference>
<evidence type="ECO:0000256" key="3">
    <source>
        <dbReference type="ARBA" id="ARBA00023015"/>
    </source>
</evidence>
<comment type="subcellular location">
    <subcellularLocation>
        <location evidence="1">Nucleus</location>
    </subcellularLocation>
</comment>
<evidence type="ECO:0008006" key="14">
    <source>
        <dbReference type="Google" id="ProtNLM"/>
    </source>
</evidence>
<comment type="similarity">
    <text evidence="2">Belongs to the plant ACBP60 protein family.</text>
</comment>
<dbReference type="InterPro" id="IPR046830">
    <property type="entry name" value="Calmod_bind_M"/>
</dbReference>
<evidence type="ECO:0000256" key="7">
    <source>
        <dbReference type="ARBA" id="ARBA00023242"/>
    </source>
</evidence>
<dbReference type="GO" id="GO:0043565">
    <property type="term" value="F:sequence-specific DNA binding"/>
    <property type="evidence" value="ECO:0007669"/>
    <property type="project" value="TreeGrafter"/>
</dbReference>
<evidence type="ECO:0000313" key="13">
    <source>
        <dbReference type="Proteomes" id="UP000243975"/>
    </source>
</evidence>
<dbReference type="Pfam" id="PF20452">
    <property type="entry name" value="Calmod_bind_C"/>
    <property type="match status" value="1"/>
</dbReference>
<dbReference type="PANTHER" id="PTHR31713">
    <property type="entry name" value="OS02G0177800 PROTEIN"/>
    <property type="match status" value="1"/>
</dbReference>
<dbReference type="GO" id="GO:0005516">
    <property type="term" value="F:calmodulin binding"/>
    <property type="evidence" value="ECO:0007669"/>
    <property type="project" value="InterPro"/>
</dbReference>
<evidence type="ECO:0000256" key="1">
    <source>
        <dbReference type="ARBA" id="ARBA00004123"/>
    </source>
</evidence>
<proteinExistence type="inferred from homology"/>
<evidence type="ECO:0000256" key="8">
    <source>
        <dbReference type="SAM" id="MobiDB-lite"/>
    </source>
</evidence>
<evidence type="ECO:0000256" key="4">
    <source>
        <dbReference type="ARBA" id="ARBA00023125"/>
    </source>
</evidence>
<dbReference type="InterPro" id="IPR046829">
    <property type="entry name" value="Calmod_bind_C"/>
</dbReference>
<feature type="domain" description="Calmodulin binding protein-like N-terminal" evidence="9">
    <location>
        <begin position="705"/>
        <end position="845"/>
    </location>
</feature>
<dbReference type="InterPro" id="IPR046831">
    <property type="entry name" value="Calmodulin_bind_N"/>
</dbReference>
<dbReference type="AlphaFoldDB" id="A0A103XWI7"/>
<evidence type="ECO:0000259" key="9">
    <source>
        <dbReference type="Pfam" id="PF07887"/>
    </source>
</evidence>
<dbReference type="InterPro" id="IPR012416">
    <property type="entry name" value="CBP60"/>
</dbReference>
<feature type="compositionally biased region" description="Basic and acidic residues" evidence="8">
    <location>
        <begin position="1"/>
        <end position="28"/>
    </location>
</feature>
<keyword evidence="13" id="KW-1185">Reference proteome</keyword>
<dbReference type="GO" id="GO:0005634">
    <property type="term" value="C:nucleus"/>
    <property type="evidence" value="ECO:0007669"/>
    <property type="project" value="UniProtKB-SubCell"/>
</dbReference>
<feature type="domain" description="Calmodulin binding protein-like N-terminal" evidence="9">
    <location>
        <begin position="107"/>
        <end position="253"/>
    </location>
</feature>
<accession>A0A103XWI7</accession>
<dbReference type="GO" id="GO:0080142">
    <property type="term" value="P:regulation of salicylic acid biosynthetic process"/>
    <property type="evidence" value="ECO:0007669"/>
    <property type="project" value="TreeGrafter"/>
</dbReference>
<feature type="region of interest" description="Disordered" evidence="8">
    <location>
        <begin position="1"/>
        <end position="36"/>
    </location>
</feature>
<gene>
    <name evidence="12" type="ORF">Ccrd_023555</name>
</gene>
<keyword evidence="6" id="KW-0804">Transcription</keyword>
<evidence type="ECO:0000313" key="12">
    <source>
        <dbReference type="EMBL" id="KVH98213.1"/>
    </source>
</evidence>
<keyword evidence="3" id="KW-0805">Transcription regulation</keyword>
<evidence type="ECO:0000256" key="6">
    <source>
        <dbReference type="ARBA" id="ARBA00023163"/>
    </source>
</evidence>
<dbReference type="Pfam" id="PF07887">
    <property type="entry name" value="Calmodulin_bind"/>
    <property type="match status" value="2"/>
</dbReference>
<dbReference type="Gramene" id="KVH98213">
    <property type="protein sequence ID" value="KVH98213"/>
    <property type="gene ID" value="Ccrd_023555"/>
</dbReference>
<feature type="domain" description="Calmodulin binding protein central" evidence="10">
    <location>
        <begin position="859"/>
        <end position="923"/>
    </location>
</feature>
<evidence type="ECO:0000256" key="2">
    <source>
        <dbReference type="ARBA" id="ARBA00007214"/>
    </source>
</evidence>
<name>A0A103XWI7_CYNCS</name>
<evidence type="ECO:0000256" key="5">
    <source>
        <dbReference type="ARBA" id="ARBA00023159"/>
    </source>
</evidence>
<feature type="domain" description="Calmodulin binding protein central" evidence="10">
    <location>
        <begin position="266"/>
        <end position="331"/>
    </location>
</feature>
<dbReference type="STRING" id="59895.A0A103XWI7"/>
<reference evidence="12 13" key="1">
    <citation type="journal article" date="2016" name="Sci. Rep.">
        <title>The genome sequence of the outbreeding globe artichoke constructed de novo incorporating a phase-aware low-pass sequencing strategy of F1 progeny.</title>
        <authorList>
            <person name="Scaglione D."/>
            <person name="Reyes-Chin-Wo S."/>
            <person name="Acquadro A."/>
            <person name="Froenicke L."/>
            <person name="Portis E."/>
            <person name="Beitel C."/>
            <person name="Tirone M."/>
            <person name="Mauro R."/>
            <person name="Lo Monaco A."/>
            <person name="Mauromicale G."/>
            <person name="Faccioli P."/>
            <person name="Cattivelli L."/>
            <person name="Rieseberg L."/>
            <person name="Michelmore R."/>
            <person name="Lanteri S."/>
        </authorList>
    </citation>
    <scope>NUCLEOTIDE SEQUENCE [LARGE SCALE GENOMIC DNA]</scope>
    <source>
        <strain evidence="12">2C</strain>
    </source>
</reference>
<dbReference type="OMA" id="SHEHEPL"/>
<keyword evidence="7" id="KW-0539">Nucleus</keyword>
<keyword evidence="5" id="KW-0010">Activator</keyword>
<sequence length="1133" mass="128217">MSQKRQKQDDVHTSLHEEQEHEQERHSYSDAGGSRKRPSFRNAVLEVMKFCTIHKYVEPVLEPLIRRVMNILGVQVREEVEVALEKHMANMKWGCEDEIESVLPRSLQLQFLSSLSLPVFTGTRIEGGDCNMLKVALIDAHTGKTVSSGIESSAKLEIVVLEGDFDDDVDDNWTLEEFSANIIRERRGKKPLLSGNALLNLKDGIGLVGDLYFTDNSSWTRSRRFRLGARVVDNCDGIRVREAKSESFVVRDHRGELYKKHHPPYLSDEVWRLEKISKDGAFHKRLHKEKIKTVKDFLVLFFLDPEGLRHILGPGMSTKMWEVVVEHATRCVLDDNKLYLYCPQSQKRDGVVFNLVGQTEAHKLVISAFHHLDKVLSYDDEASLRAGTCSLTEDLYPSDTQMISGNPEANDSLQKDRFDYPQMTTPSLYSVGDMSSLGEYGLNHMGSIDVGFDQPIDFQCHVDNTLICDPGSSMHLQYLGTSSPGYLQCAVDRFLFPCSAIGKAQRRWKIVSSVVKWFSLMLEIRKGDISSNAQMMDENARKKKHGNANAVVSRGNTSSTHDHHPLQWKQPHFDEASSKVGFQSQIVYICCSQNVGLSKTCIFRDDGVDDTLLRFSPLREDELKEMLGRIPLDMQRKFDRWIRLFNICKSKKILMARVRNRAQTLVNAEQQKFMSLIKEKFGLDLLTSMTRNFGYTASTSGSQAYRLQFLNGISPSVSTGMTIEGEEHKPFIVALVDGTGKIVTTGAGAAATVEIVVLEGDCNDDEAGNWSSDEFNSKIISDWNGKKVLQGNAFLNLKEGVGSVDKLSFTHNKTWKKKRNFRLGARSVNAVFAKEAKTKSFLIGDKRQLTYGKHPIPCLHDDVWRLYKIGKKGTLTKSLTHAKIKTVGDFIVRLFLNRQCLEEIFGVKHAKSLKIAVKHALTCPTKLKYCSSYEQEPEVVFNVSGEVLGLYLHGQFLSRNILSDTQKQEDAKKLVISAFENWGDVISVDEDQFVADCSNLAVHGLAKTEIVTPCINTLATTYNKSIYMDGPDLVINESFLFGNMLSDEQHPNPQFLPESLRQQYSEIYGGFENVWTSNEHEPEHVLELVGTKTAKNKGFCRRWRRLVWVVTFTRSLLKRSLDDIHAHKKPRLA</sequence>
<dbReference type="Proteomes" id="UP000243975">
    <property type="component" value="Unassembled WGS sequence"/>
</dbReference>
<dbReference type="PANTHER" id="PTHR31713:SF14">
    <property type="entry name" value="CALMODULIN-BINDING PROTEIN 60 A"/>
    <property type="match status" value="1"/>
</dbReference>
<evidence type="ECO:0000259" key="10">
    <source>
        <dbReference type="Pfam" id="PF20451"/>
    </source>
</evidence>
<feature type="domain" description="Calmodulin binding protein C-terminal" evidence="11">
    <location>
        <begin position="933"/>
        <end position="987"/>
    </location>
</feature>